<reference evidence="2" key="1">
    <citation type="submission" date="2021-06" db="EMBL/GenBank/DDBJ databases">
        <authorList>
            <person name="Kallberg Y."/>
            <person name="Tangrot J."/>
            <person name="Rosling A."/>
        </authorList>
    </citation>
    <scope>NUCLEOTIDE SEQUENCE</scope>
    <source>
        <strain evidence="2">BR232B</strain>
    </source>
</reference>
<name>A0A9N9B057_9GLOM</name>
<accession>A0A9N9B057</accession>
<feature type="region of interest" description="Disordered" evidence="1">
    <location>
        <begin position="1"/>
        <end position="27"/>
    </location>
</feature>
<organism evidence="2 3">
    <name type="scientific">Paraglomus brasilianum</name>
    <dbReference type="NCBI Taxonomy" id="144538"/>
    <lineage>
        <taxon>Eukaryota</taxon>
        <taxon>Fungi</taxon>
        <taxon>Fungi incertae sedis</taxon>
        <taxon>Mucoromycota</taxon>
        <taxon>Glomeromycotina</taxon>
        <taxon>Glomeromycetes</taxon>
        <taxon>Paraglomerales</taxon>
        <taxon>Paraglomeraceae</taxon>
        <taxon>Paraglomus</taxon>
    </lineage>
</organism>
<comment type="caution">
    <text evidence="2">The sequence shown here is derived from an EMBL/GenBank/DDBJ whole genome shotgun (WGS) entry which is preliminary data.</text>
</comment>
<keyword evidence="3" id="KW-1185">Reference proteome</keyword>
<sequence length="122" mass="13288">MSSPELQALLKKKGNLTSPSSSQPTAPPIRVCIEHAMDDMGNKTTSLQLVNAENLPAYSMSSISISDNDDNDQVKNIINRIIGNKPSGQAKGQKQSKTRRASDPTKFHLTSIVMETSHHCLN</sequence>
<gene>
    <name evidence="2" type="ORF">PBRASI_LOCUS5034</name>
</gene>
<evidence type="ECO:0000313" key="3">
    <source>
        <dbReference type="Proteomes" id="UP000789739"/>
    </source>
</evidence>
<dbReference type="EMBL" id="CAJVPI010000558">
    <property type="protein sequence ID" value="CAG8549960.1"/>
    <property type="molecule type" value="Genomic_DNA"/>
</dbReference>
<evidence type="ECO:0000313" key="2">
    <source>
        <dbReference type="EMBL" id="CAG8549960.1"/>
    </source>
</evidence>
<dbReference type="AlphaFoldDB" id="A0A9N9B057"/>
<feature type="region of interest" description="Disordered" evidence="1">
    <location>
        <begin position="82"/>
        <end position="107"/>
    </location>
</feature>
<evidence type="ECO:0000256" key="1">
    <source>
        <dbReference type="SAM" id="MobiDB-lite"/>
    </source>
</evidence>
<dbReference type="Proteomes" id="UP000789739">
    <property type="component" value="Unassembled WGS sequence"/>
</dbReference>
<proteinExistence type="predicted"/>
<protein>
    <submittedName>
        <fullName evidence="2">10042_t:CDS:1</fullName>
    </submittedName>
</protein>